<dbReference type="GO" id="GO:0030288">
    <property type="term" value="C:outer membrane-bounded periplasmic space"/>
    <property type="evidence" value="ECO:0007669"/>
    <property type="project" value="TreeGrafter"/>
</dbReference>
<dbReference type="Gene3D" id="3.40.630.40">
    <property type="entry name" value="Zn-dependent exopeptidases"/>
    <property type="match status" value="1"/>
</dbReference>
<keyword evidence="5" id="KW-0732">Signal</keyword>
<dbReference type="PANTHER" id="PTHR30404:SF0">
    <property type="entry name" value="N-ACETYLMURAMOYL-L-ALANINE AMIDASE AMIC"/>
    <property type="match status" value="1"/>
</dbReference>
<evidence type="ECO:0000313" key="8">
    <source>
        <dbReference type="Proteomes" id="UP000244925"/>
    </source>
</evidence>
<comment type="caution">
    <text evidence="7">The sequence shown here is derived from an EMBL/GenBank/DDBJ whole genome shotgun (WGS) entry which is preliminary data.</text>
</comment>
<feature type="compositionally biased region" description="Basic and acidic residues" evidence="4">
    <location>
        <begin position="328"/>
        <end position="340"/>
    </location>
</feature>
<keyword evidence="3" id="KW-0378">Hydrolase</keyword>
<feature type="compositionally biased region" description="Polar residues" evidence="4">
    <location>
        <begin position="308"/>
        <end position="327"/>
    </location>
</feature>
<organism evidence="7 8">
    <name type="scientific">Paramuribaculum intestinale</name>
    <dbReference type="NCBI Taxonomy" id="2094151"/>
    <lineage>
        <taxon>Bacteria</taxon>
        <taxon>Pseudomonadati</taxon>
        <taxon>Bacteroidota</taxon>
        <taxon>Bacteroidia</taxon>
        <taxon>Bacteroidales</taxon>
        <taxon>Muribaculaceae</taxon>
        <taxon>Paramuribaculum</taxon>
    </lineage>
</organism>
<dbReference type="PANTHER" id="PTHR30404">
    <property type="entry name" value="N-ACETYLMURAMOYL-L-ALANINE AMIDASE"/>
    <property type="match status" value="1"/>
</dbReference>
<reference evidence="8" key="1">
    <citation type="submission" date="2018-02" db="EMBL/GenBank/DDBJ databases">
        <authorList>
            <person name="Clavel T."/>
            <person name="Strowig T."/>
        </authorList>
    </citation>
    <scope>NUCLEOTIDE SEQUENCE [LARGE SCALE GENOMIC DNA]</scope>
    <source>
        <strain evidence="8">DSM 100764</strain>
    </source>
</reference>
<proteinExistence type="predicted"/>
<evidence type="ECO:0000256" key="2">
    <source>
        <dbReference type="ARBA" id="ARBA00011901"/>
    </source>
</evidence>
<dbReference type="GO" id="GO:0009253">
    <property type="term" value="P:peptidoglycan catabolic process"/>
    <property type="evidence" value="ECO:0007669"/>
    <property type="project" value="InterPro"/>
</dbReference>
<feature type="region of interest" description="Disordered" evidence="4">
    <location>
        <begin position="268"/>
        <end position="340"/>
    </location>
</feature>
<feature type="domain" description="MurNAc-LAA" evidence="6">
    <location>
        <begin position="89"/>
        <end position="252"/>
    </location>
</feature>
<keyword evidence="8" id="KW-1185">Reference proteome</keyword>
<dbReference type="FunFam" id="3.40.630.40:FF:000005">
    <property type="entry name" value="N-acetylmuramoyl-L-alanine amidase (AmiA)"/>
    <property type="match status" value="1"/>
</dbReference>
<dbReference type="EC" id="3.5.1.28" evidence="2"/>
<comment type="catalytic activity">
    <reaction evidence="1">
        <text>Hydrolyzes the link between N-acetylmuramoyl residues and L-amino acid residues in certain cell-wall glycopeptides.</text>
        <dbReference type="EC" id="3.5.1.28"/>
    </reaction>
</comment>
<evidence type="ECO:0000256" key="1">
    <source>
        <dbReference type="ARBA" id="ARBA00001561"/>
    </source>
</evidence>
<accession>A0A2V1IZV7</accession>
<evidence type="ECO:0000256" key="3">
    <source>
        <dbReference type="ARBA" id="ARBA00022801"/>
    </source>
</evidence>
<evidence type="ECO:0000256" key="4">
    <source>
        <dbReference type="SAM" id="MobiDB-lite"/>
    </source>
</evidence>
<dbReference type="CDD" id="cd02696">
    <property type="entry name" value="MurNAc-LAA"/>
    <property type="match status" value="1"/>
</dbReference>
<dbReference type="SMART" id="SM00646">
    <property type="entry name" value="Ami_3"/>
    <property type="match status" value="1"/>
</dbReference>
<evidence type="ECO:0000259" key="6">
    <source>
        <dbReference type="SMART" id="SM00646"/>
    </source>
</evidence>
<feature type="signal peptide" evidence="5">
    <location>
        <begin position="1"/>
        <end position="23"/>
    </location>
</feature>
<dbReference type="EMBL" id="PUBV01000003">
    <property type="protein sequence ID" value="PWB09162.1"/>
    <property type="molecule type" value="Genomic_DNA"/>
</dbReference>
<dbReference type="Pfam" id="PF01520">
    <property type="entry name" value="Amidase_3"/>
    <property type="match status" value="1"/>
</dbReference>
<dbReference type="Proteomes" id="UP000244925">
    <property type="component" value="Unassembled WGS sequence"/>
</dbReference>
<gene>
    <name evidence="7" type="ORF">C5O25_02590</name>
</gene>
<dbReference type="SUPFAM" id="SSF53187">
    <property type="entry name" value="Zn-dependent exopeptidases"/>
    <property type="match status" value="1"/>
</dbReference>
<dbReference type="InterPro" id="IPR002508">
    <property type="entry name" value="MurNAc-LAA_cat"/>
</dbReference>
<sequence>MHGIIRSISIALTVAFMSLTAAAEEKFTVVIDAGHGGGDTGAVGIITREKDINLAVATKLGKLIEDNFKDVKVVYTRRNDTFVTLQGRADIANKAGGDLFISIHTNSIDKKARNYRTVAGASVYTLGFRRTEENLAVAMRENSVMKLEADYSTVYEGFDPSSTESYIIFEMSRNKHVEQSVAAAQAIQQELVATAGRRDRGVRQANFWVLFKTSMPAVLVELDFICNPVQEKYMASNKGREKMAQAIFNGFREYKRSIDLHTATVNGGKVASKGKNMPKPQRKLTPVDEPVHQVTPSADSAGKKVSEADNTATVSEKASDRVSSGKQVSEEAKSVDRAKSASADDNRIIYKVQFMTSSKRLGKKSSEYKGMTDVECYVDGRVYKYTVGSYTSLSDAQKRLRQVRKQFPDAFVIKTRNGKRIK</sequence>
<evidence type="ECO:0000313" key="7">
    <source>
        <dbReference type="EMBL" id="PWB09162.1"/>
    </source>
</evidence>
<dbReference type="GO" id="GO:0008745">
    <property type="term" value="F:N-acetylmuramoyl-L-alanine amidase activity"/>
    <property type="evidence" value="ECO:0007669"/>
    <property type="project" value="UniProtKB-EC"/>
</dbReference>
<evidence type="ECO:0000256" key="5">
    <source>
        <dbReference type="SAM" id="SignalP"/>
    </source>
</evidence>
<protein>
    <recommendedName>
        <fullName evidence="2">N-acetylmuramoyl-L-alanine amidase</fullName>
        <ecNumber evidence="2">3.5.1.28</ecNumber>
    </recommendedName>
</protein>
<feature type="chain" id="PRO_5015885366" description="N-acetylmuramoyl-L-alanine amidase" evidence="5">
    <location>
        <begin position="24"/>
        <end position="422"/>
    </location>
</feature>
<dbReference type="AlphaFoldDB" id="A0A2V1IZV7"/>
<dbReference type="InterPro" id="IPR050695">
    <property type="entry name" value="N-acetylmuramoyl_amidase_3"/>
</dbReference>
<name>A0A2V1IZV7_9BACT</name>